<keyword evidence="6 14" id="KW-0479">Metal-binding</keyword>
<comment type="function">
    <text evidence="2 14">Accepts electrons from ETF and reduces ubiquinone.</text>
</comment>
<keyword evidence="7 14" id="KW-0274">FAD</keyword>
<keyword evidence="5 14" id="KW-0285">Flavoprotein</keyword>
<evidence type="ECO:0000256" key="8">
    <source>
        <dbReference type="ARBA" id="ARBA00022982"/>
    </source>
</evidence>
<name>A0AAE3MVA3_9HYPH</name>
<sequence length="546" mass="58788">MDFDVVIVGAGPAGLAAAIRLKQLQPDASVVVVEKGSEVGAHVLSGAVIDPSGLDRLLPEWRSDPDRPLTTEVMEDRFQLLWQTGGIRLPNALMPPLMNNHGNFVGSLGNVARYLAARAEALGVEIYPGFAATEVLYDKAGAVAGIATGDMGVGRNGEPKPDYTPGMELRARYTLLAEGARGSLSKQAIARFALSKDKSPQKYGIGLKELWQVAPEKFRKGLLQHSFGWPLDNGTGGGSFLYHFDDGLVAVGFVVHLDYKNPTLSPFDEFQRFKTHPLIRDTFEGANRIAYGARALTEGGFQSVPELVFPGGALIGCAAGFMNVPRIKGSHNAVHSGIQAAEAVAEALAAGRAQDRLDTYEEGWRASVIGQDLKPVRNVKPLWSRFGTVPGVAFGALDMWCQTLFKASPFGTLAHRKPDHASLKPLSEVAPISYPKPDGKLTFDRLSSVFLSNTAHEEDQPVHLKLADPSIPVAKNLPLYGEPARLYCPAGVYEVVYGNEAAKSDPRFVINAQNCVHCKTCDIKDPAQNITWVPPEGGGGPNYPNM</sequence>
<evidence type="ECO:0000256" key="12">
    <source>
        <dbReference type="ARBA" id="ARBA00023075"/>
    </source>
</evidence>
<dbReference type="Pfam" id="PF21162">
    <property type="entry name" value="ETFQO_UQ-bd"/>
    <property type="match status" value="1"/>
</dbReference>
<dbReference type="PANTHER" id="PTHR10617:SF107">
    <property type="entry name" value="ELECTRON TRANSFER FLAVOPROTEIN-UBIQUINONE OXIDOREDUCTASE, MITOCHONDRIAL"/>
    <property type="match status" value="1"/>
</dbReference>
<dbReference type="GO" id="GO:0004174">
    <property type="term" value="F:electron-transferring-flavoprotein dehydrogenase activity"/>
    <property type="evidence" value="ECO:0007669"/>
    <property type="project" value="UniProtKB-UniRule"/>
</dbReference>
<dbReference type="InterPro" id="IPR040156">
    <property type="entry name" value="ETF-QO"/>
</dbReference>
<dbReference type="PRINTS" id="PR00420">
    <property type="entry name" value="RNGMNOXGNASE"/>
</dbReference>
<dbReference type="FunFam" id="3.30.70.20:FF:000012">
    <property type="entry name" value="Electron transfer flavoprotein-ubiquinone oxidoreductase, mitochondrial"/>
    <property type="match status" value="1"/>
</dbReference>
<gene>
    <name evidence="16" type="ORF">NOF55_00465</name>
</gene>
<dbReference type="AlphaFoldDB" id="A0AAE3MVA3"/>
<evidence type="ECO:0000256" key="7">
    <source>
        <dbReference type="ARBA" id="ARBA00022827"/>
    </source>
</evidence>
<reference evidence="16" key="1">
    <citation type="submission" date="2022-07" db="EMBL/GenBank/DDBJ databases">
        <title>Ectorhizobium quercum gen.nov., sp. nov.</title>
        <authorList>
            <person name="Ma T."/>
            <person name="Li Y."/>
        </authorList>
    </citation>
    <scope>NUCLEOTIDE SEQUENCE</scope>
    <source>
        <strain evidence="16">BDR2-2</strain>
    </source>
</reference>
<comment type="catalytic activity">
    <reaction evidence="13 14">
        <text>a ubiquinone + reduced [electron-transfer flavoprotein] = a ubiquinol + oxidized [electron-transfer flavoprotein] + H(+)</text>
        <dbReference type="Rhea" id="RHEA:24052"/>
        <dbReference type="Rhea" id="RHEA-COMP:9565"/>
        <dbReference type="Rhea" id="RHEA-COMP:9566"/>
        <dbReference type="Rhea" id="RHEA-COMP:10685"/>
        <dbReference type="Rhea" id="RHEA-COMP:10686"/>
        <dbReference type="ChEBI" id="CHEBI:15378"/>
        <dbReference type="ChEBI" id="CHEBI:16389"/>
        <dbReference type="ChEBI" id="CHEBI:17976"/>
        <dbReference type="ChEBI" id="CHEBI:57692"/>
        <dbReference type="ChEBI" id="CHEBI:58307"/>
        <dbReference type="EC" id="1.5.5.1"/>
    </reaction>
</comment>
<accession>A0AAE3MVA3</accession>
<dbReference type="InterPro" id="IPR017896">
    <property type="entry name" value="4Fe4S_Fe-S-bd"/>
</dbReference>
<keyword evidence="10 14" id="KW-0408">Iron</keyword>
<dbReference type="InterPro" id="IPR003953">
    <property type="entry name" value="FAD-dep_OxRdtase_2_FAD-bd"/>
</dbReference>
<dbReference type="Gene3D" id="3.50.50.60">
    <property type="entry name" value="FAD/NAD(P)-binding domain"/>
    <property type="match status" value="1"/>
</dbReference>
<dbReference type="Gene3D" id="3.30.70.20">
    <property type="match status" value="1"/>
</dbReference>
<protein>
    <recommendedName>
        <fullName evidence="14">Electron transfer flavoprotein-ubiquinone oxidoreductase</fullName>
        <shortName evidence="14">ETF-QO</shortName>
        <ecNumber evidence="14">1.5.5.1</ecNumber>
    </recommendedName>
</protein>
<dbReference type="Gene3D" id="3.30.9.90">
    <property type="match status" value="1"/>
</dbReference>
<keyword evidence="12 14" id="KW-0830">Ubiquinone</keyword>
<organism evidence="16 17">
    <name type="scientific">Ectorhizobium quercum</name>
    <dbReference type="NCBI Taxonomy" id="2965071"/>
    <lineage>
        <taxon>Bacteria</taxon>
        <taxon>Pseudomonadati</taxon>
        <taxon>Pseudomonadota</taxon>
        <taxon>Alphaproteobacteria</taxon>
        <taxon>Hyphomicrobiales</taxon>
        <taxon>Rhizobiaceae</taxon>
        <taxon>Ectorhizobium</taxon>
    </lineage>
</organism>
<dbReference type="EMBL" id="JANFPI010000001">
    <property type="protein sequence ID" value="MCX8995578.1"/>
    <property type="molecule type" value="Genomic_DNA"/>
</dbReference>
<evidence type="ECO:0000256" key="14">
    <source>
        <dbReference type="RuleBase" id="RU366068"/>
    </source>
</evidence>
<comment type="cofactor">
    <cofactor evidence="1 14">
        <name>FAD</name>
        <dbReference type="ChEBI" id="CHEBI:57692"/>
    </cofactor>
</comment>
<dbReference type="GO" id="GO:0046872">
    <property type="term" value="F:metal ion binding"/>
    <property type="evidence" value="ECO:0007669"/>
    <property type="project" value="UniProtKB-KW"/>
</dbReference>
<keyword evidence="8 14" id="KW-0249">Electron transport</keyword>
<evidence type="ECO:0000256" key="4">
    <source>
        <dbReference type="ARBA" id="ARBA00022485"/>
    </source>
</evidence>
<dbReference type="SUPFAM" id="SSF51905">
    <property type="entry name" value="FAD/NAD(P)-binding domain"/>
    <property type="match status" value="1"/>
</dbReference>
<dbReference type="GO" id="GO:0051539">
    <property type="term" value="F:4 iron, 4 sulfur cluster binding"/>
    <property type="evidence" value="ECO:0007669"/>
    <property type="project" value="UniProtKB-UniRule"/>
</dbReference>
<dbReference type="PANTHER" id="PTHR10617">
    <property type="entry name" value="ELECTRON TRANSFER FLAVOPROTEIN-UBIQUINONE OXIDOREDUCTASE"/>
    <property type="match status" value="1"/>
</dbReference>
<dbReference type="Pfam" id="PF05187">
    <property type="entry name" value="Fer4_ETF_QO"/>
    <property type="match status" value="1"/>
</dbReference>
<keyword evidence="4" id="KW-0004">4Fe-4S</keyword>
<evidence type="ECO:0000313" key="17">
    <source>
        <dbReference type="Proteomes" id="UP001208771"/>
    </source>
</evidence>
<keyword evidence="11 14" id="KW-0411">Iron-sulfur</keyword>
<dbReference type="EC" id="1.5.5.1" evidence="14"/>
<dbReference type="Proteomes" id="UP001208771">
    <property type="component" value="Unassembled WGS sequence"/>
</dbReference>
<dbReference type="RefSeq" id="WP_306410158.1">
    <property type="nucleotide sequence ID" value="NZ_JANFPI010000001.1"/>
</dbReference>
<evidence type="ECO:0000256" key="1">
    <source>
        <dbReference type="ARBA" id="ARBA00001974"/>
    </source>
</evidence>
<keyword evidence="9 14" id="KW-0560">Oxidoreductase</keyword>
<dbReference type="SUPFAM" id="SSF54373">
    <property type="entry name" value="FAD-linked reductases, C-terminal domain"/>
    <property type="match status" value="1"/>
</dbReference>
<evidence type="ECO:0000259" key="15">
    <source>
        <dbReference type="PROSITE" id="PS51379"/>
    </source>
</evidence>
<evidence type="ECO:0000256" key="5">
    <source>
        <dbReference type="ARBA" id="ARBA00022630"/>
    </source>
</evidence>
<feature type="domain" description="4Fe-4S ferredoxin-type" evidence="15">
    <location>
        <begin position="506"/>
        <end position="535"/>
    </location>
</feature>
<keyword evidence="17" id="KW-1185">Reference proteome</keyword>
<evidence type="ECO:0000256" key="9">
    <source>
        <dbReference type="ARBA" id="ARBA00023002"/>
    </source>
</evidence>
<proteinExistence type="predicted"/>
<comment type="cofactor">
    <cofactor evidence="14">
        <name>[4Fe-4S] cluster</name>
        <dbReference type="ChEBI" id="CHEBI:49883"/>
    </cofactor>
    <text evidence="14">Binds 1 [4Fe-4S] cluster.</text>
</comment>
<comment type="caution">
    <text evidence="16">The sequence shown here is derived from an EMBL/GenBank/DDBJ whole genome shotgun (WGS) entry which is preliminary data.</text>
</comment>
<evidence type="ECO:0000256" key="6">
    <source>
        <dbReference type="ARBA" id="ARBA00022723"/>
    </source>
</evidence>
<evidence type="ECO:0000256" key="3">
    <source>
        <dbReference type="ARBA" id="ARBA00022448"/>
    </source>
</evidence>
<evidence type="ECO:0000256" key="10">
    <source>
        <dbReference type="ARBA" id="ARBA00023004"/>
    </source>
</evidence>
<dbReference type="InterPro" id="IPR049398">
    <property type="entry name" value="ETF-QO/FixC_UQ-bd"/>
</dbReference>
<evidence type="ECO:0000256" key="11">
    <source>
        <dbReference type="ARBA" id="ARBA00023014"/>
    </source>
</evidence>
<dbReference type="SUPFAM" id="SSF54862">
    <property type="entry name" value="4Fe-4S ferredoxins"/>
    <property type="match status" value="1"/>
</dbReference>
<evidence type="ECO:0000256" key="13">
    <source>
        <dbReference type="ARBA" id="ARBA00052682"/>
    </source>
</evidence>
<dbReference type="InterPro" id="IPR036188">
    <property type="entry name" value="FAD/NAD-bd_sf"/>
</dbReference>
<keyword evidence="3 14" id="KW-0813">Transport</keyword>
<dbReference type="InterPro" id="IPR007859">
    <property type="entry name" value="ETF-QO/FixX_C"/>
</dbReference>
<dbReference type="Pfam" id="PF00890">
    <property type="entry name" value="FAD_binding_2"/>
    <property type="match status" value="1"/>
</dbReference>
<evidence type="ECO:0000313" key="16">
    <source>
        <dbReference type="EMBL" id="MCX8995578.1"/>
    </source>
</evidence>
<dbReference type="PROSITE" id="PS51379">
    <property type="entry name" value="4FE4S_FER_2"/>
    <property type="match status" value="1"/>
</dbReference>
<evidence type="ECO:0000256" key="2">
    <source>
        <dbReference type="ARBA" id="ARBA00002819"/>
    </source>
</evidence>